<organism evidence="1 2">
    <name type="scientific">Labeo rohita</name>
    <name type="common">Indian major carp</name>
    <name type="synonym">Cyprinus rohita</name>
    <dbReference type="NCBI Taxonomy" id="84645"/>
    <lineage>
        <taxon>Eukaryota</taxon>
        <taxon>Metazoa</taxon>
        <taxon>Chordata</taxon>
        <taxon>Craniata</taxon>
        <taxon>Vertebrata</taxon>
        <taxon>Euteleostomi</taxon>
        <taxon>Actinopterygii</taxon>
        <taxon>Neopterygii</taxon>
        <taxon>Teleostei</taxon>
        <taxon>Ostariophysi</taxon>
        <taxon>Cypriniformes</taxon>
        <taxon>Cyprinidae</taxon>
        <taxon>Labeoninae</taxon>
        <taxon>Labeonini</taxon>
        <taxon>Labeo</taxon>
    </lineage>
</organism>
<proteinExistence type="predicted"/>
<sequence>MTEARRVFFPLEYSQELICVHLCETRIGKKERQKERLLPSRDSAPIVHVYEPFKRIGSFANVTTLLRCEAKISSGSQFSVAESHSDEVADDDGPEEDILDPAQMKSVYMRNLSMFCMKLQAKHLIPSSTVQLIVEEINKLSGLCQQYTKNQLKASLQTKTKISEIEIEDVLKTLDDMDIHGSCSSDISTEYKRKQYFEENFPYVHPKCIFWALMKTERSGMPNTLTVLLKDAAVWEECCTSGNESTPLIFSDVCDGSVFKSNPLFSDPGITLKVILYQDAFELHKMLGVYFTLANFDPFHRSTIDNMQLLLLCHEKVFSPLISDLRELETIGLNVHGNNVRATVFCITGDNLGSHNIGGFTENFSTSRERFTELKLDYYPLPAYTLFGTKVISLKHSIVDTE</sequence>
<dbReference type="EMBL" id="JACTAM010002238">
    <property type="protein sequence ID" value="KAI2645451.1"/>
    <property type="molecule type" value="Genomic_DNA"/>
</dbReference>
<protein>
    <submittedName>
        <fullName evidence="1">Phosphoenolpyruvate carboxykinase [GTP]</fullName>
    </submittedName>
</protein>
<gene>
    <name evidence="1" type="ORF">H4Q32_030512</name>
</gene>
<name>A0ABQ8L5I1_LABRO</name>
<dbReference type="Proteomes" id="UP000830375">
    <property type="component" value="Unassembled WGS sequence"/>
</dbReference>
<comment type="caution">
    <text evidence="1">The sequence shown here is derived from an EMBL/GenBank/DDBJ whole genome shotgun (WGS) entry which is preliminary data.</text>
</comment>
<evidence type="ECO:0000313" key="2">
    <source>
        <dbReference type="Proteomes" id="UP000830375"/>
    </source>
</evidence>
<accession>A0ABQ8L5I1</accession>
<evidence type="ECO:0000313" key="1">
    <source>
        <dbReference type="EMBL" id="KAI2645451.1"/>
    </source>
</evidence>
<keyword evidence="2" id="KW-1185">Reference proteome</keyword>
<reference evidence="1 2" key="1">
    <citation type="submission" date="2022-01" db="EMBL/GenBank/DDBJ databases">
        <title>A high-quality chromosome-level genome assembly of rohu carp, Labeo rohita.</title>
        <authorList>
            <person name="Arick M.A. II"/>
            <person name="Hsu C.-Y."/>
            <person name="Magbanua Z."/>
            <person name="Pechanova O."/>
            <person name="Grover C."/>
            <person name="Miller E."/>
            <person name="Thrash A."/>
            <person name="Ezzel L."/>
            <person name="Alam S."/>
            <person name="Benzie J."/>
            <person name="Hamilton M."/>
            <person name="Karsi A."/>
            <person name="Lawrence M.L."/>
            <person name="Peterson D.G."/>
        </authorList>
    </citation>
    <scope>NUCLEOTIDE SEQUENCE [LARGE SCALE GENOMIC DNA]</scope>
    <source>
        <strain evidence="2">BAU-BD-2019</strain>
        <tissue evidence="1">Blood</tissue>
    </source>
</reference>